<dbReference type="RefSeq" id="WP_316792416.1">
    <property type="nucleotide sequence ID" value="NZ_CP053540.1"/>
</dbReference>
<evidence type="ECO:0000313" key="2">
    <source>
        <dbReference type="EMBL" id="WOB43176.1"/>
    </source>
</evidence>
<evidence type="ECO:0000256" key="1">
    <source>
        <dbReference type="SAM" id="MobiDB-lite"/>
    </source>
</evidence>
<feature type="compositionally biased region" description="Pro residues" evidence="1">
    <location>
        <begin position="34"/>
        <end position="47"/>
    </location>
</feature>
<feature type="region of interest" description="Disordered" evidence="1">
    <location>
        <begin position="227"/>
        <end position="309"/>
    </location>
</feature>
<dbReference type="EMBL" id="CP053540">
    <property type="protein sequence ID" value="WOB43176.1"/>
    <property type="molecule type" value="Genomic_DNA"/>
</dbReference>
<dbReference type="KEGG" id="tog:HNI00_08400"/>
<gene>
    <name evidence="2" type="ORF">HNI00_08400</name>
</gene>
<feature type="region of interest" description="Disordered" evidence="1">
    <location>
        <begin position="1"/>
        <end position="65"/>
    </location>
</feature>
<feature type="compositionally biased region" description="Pro residues" evidence="1">
    <location>
        <begin position="263"/>
        <end position="275"/>
    </location>
</feature>
<organism evidence="2">
    <name type="scientific">Thermoleptolyngbya oregonensis NK1-22</name>
    <dbReference type="NCBI Taxonomy" id="2547457"/>
    <lineage>
        <taxon>Bacteria</taxon>
        <taxon>Bacillati</taxon>
        <taxon>Cyanobacteriota</taxon>
        <taxon>Cyanophyceae</taxon>
        <taxon>Oculatellales</taxon>
        <taxon>Oculatellaceae</taxon>
        <taxon>Thermoleptolyngbya</taxon>
    </lineage>
</organism>
<name>A0AA96Y4K6_9CYAN</name>
<accession>A0AA96Y4K6</accession>
<feature type="compositionally biased region" description="Pro residues" evidence="1">
    <location>
        <begin position="286"/>
        <end position="304"/>
    </location>
</feature>
<protein>
    <submittedName>
        <fullName evidence="2">Uncharacterized protein</fullName>
    </submittedName>
</protein>
<dbReference type="AlphaFoldDB" id="A0AA96Y4K6"/>
<reference evidence="2" key="1">
    <citation type="submission" date="2020-05" db="EMBL/GenBank/DDBJ databases">
        <authorList>
            <person name="Zhu T."/>
            <person name="Keshari N."/>
            <person name="Lu X."/>
        </authorList>
    </citation>
    <scope>NUCLEOTIDE SEQUENCE</scope>
    <source>
        <strain evidence="2">NK1-22</strain>
    </source>
</reference>
<sequence length="414" mass="44592">MSPARWTTKLPTIHRYAQRREPIAKVTPSAMTQEPPPPSNLPNNPPEPPEKPPTNVEPGYGPPSLQDLQTEYVGLGKRLLIGLLRANVRLLEGWIAALEAPPRRAQTSLGDRPPGELAAADSSALVRTEPGAPPVPVAPSLGRRLWMAVQQVWATVQPAVRQVWAVAKPYWEKGWAWWTANALPKIRAILPASIRDALADSVLSGAIAGIAALLVFVVPNLLPSQEPTRITEPPLISEAPADGRRVEQPLPRVTTIPEVVPDDLPPAPAPAPSPDDSPRPSRPTAKPQPPPPPQPSPLPTPATPARPALPDQPLVAAIQEQITSVTDAYSENLIQTIQASFRSGRLRVNLGDGWYALSPASQDKLAAELLKRATRLDFTKLELVAPDGTLLARSPVVGDRMIILKRSLQPEQAA</sequence>
<proteinExistence type="predicted"/>